<reference evidence="3 4" key="1">
    <citation type="journal article" date="2011" name="Stand. Genomic Sci.">
        <title>Complete genome sequence of the gliding, heparinolytic Pedobacter saltans type strain (113).</title>
        <authorList>
            <person name="Liolios K."/>
            <person name="Sikorski J."/>
            <person name="Lu M."/>
            <person name="Nolan M."/>
            <person name="Lapidus A."/>
            <person name="Lucas S."/>
            <person name="Hammon N."/>
            <person name="Deshpande S."/>
            <person name="Cheng J.F."/>
            <person name="Tapia R."/>
            <person name="Han C."/>
            <person name="Goodwin L."/>
            <person name="Pitluck S."/>
            <person name="Huntemann M."/>
            <person name="Ivanova N."/>
            <person name="Pagani I."/>
            <person name="Mavromatis K."/>
            <person name="Ovchinikova G."/>
            <person name="Pati A."/>
            <person name="Chen A."/>
            <person name="Palaniappan K."/>
            <person name="Land M."/>
            <person name="Hauser L."/>
            <person name="Brambilla E.M."/>
            <person name="Kotsyurbenko O."/>
            <person name="Rohde M."/>
            <person name="Tindall B.J."/>
            <person name="Abt B."/>
            <person name="Goker M."/>
            <person name="Detter J.C."/>
            <person name="Woyke T."/>
            <person name="Bristow J."/>
            <person name="Eisen J.A."/>
            <person name="Markowitz V."/>
            <person name="Hugenholtz P."/>
            <person name="Klenk H.P."/>
            <person name="Kyrpides N.C."/>
        </authorList>
    </citation>
    <scope>NUCLEOTIDE SEQUENCE [LARGE SCALE GENOMIC DNA]</scope>
    <source>
        <strain evidence="4">ATCC 51119 / DSM 12145 / JCM 21818 / LMG 10337 / NBRC 100064 / NCIMB 13643</strain>
    </source>
</reference>
<feature type="signal peptide" evidence="1">
    <location>
        <begin position="1"/>
        <end position="25"/>
    </location>
</feature>
<feature type="chain" id="PRO_5003256725" evidence="1">
    <location>
        <begin position="26"/>
        <end position="966"/>
    </location>
</feature>
<keyword evidence="4" id="KW-1185">Reference proteome</keyword>
<feature type="domain" description="TonB-dependent receptor plug" evidence="2">
    <location>
        <begin position="109"/>
        <end position="159"/>
    </location>
</feature>
<accession>F0S5E4</accession>
<dbReference type="Pfam" id="PF07715">
    <property type="entry name" value="Plug"/>
    <property type="match status" value="1"/>
</dbReference>
<dbReference type="AlphaFoldDB" id="F0S5E4"/>
<reference evidence="4" key="2">
    <citation type="submission" date="2011-02" db="EMBL/GenBank/DDBJ databases">
        <title>The complete genome of Pedobacter saltans DSM 12145.</title>
        <authorList>
            <consortium name="US DOE Joint Genome Institute (JGI-PGF)"/>
            <person name="Lucas S."/>
            <person name="Copeland A."/>
            <person name="Lapidus A."/>
            <person name="Bruce D."/>
            <person name="Goodwin L."/>
            <person name="Pitluck S."/>
            <person name="Kyrpides N."/>
            <person name="Mavromatis K."/>
            <person name="Pagani I."/>
            <person name="Ivanova N."/>
            <person name="Ovchinnikova G."/>
            <person name="Lu M."/>
            <person name="Detter J.C."/>
            <person name="Han C."/>
            <person name="Land M."/>
            <person name="Hauser L."/>
            <person name="Markowitz V."/>
            <person name="Cheng J.-F."/>
            <person name="Hugenholtz P."/>
            <person name="Woyke T."/>
            <person name="Wu D."/>
            <person name="Tindall B."/>
            <person name="Pomrenke H.G."/>
            <person name="Brambilla E."/>
            <person name="Klenk H.-P."/>
            <person name="Eisen J.A."/>
        </authorList>
    </citation>
    <scope>NUCLEOTIDE SEQUENCE [LARGE SCALE GENOMIC DNA]</scope>
    <source>
        <strain evidence="4">ATCC 51119 / DSM 12145 / JCM 21818 / LMG 10337 / NBRC 100064 / NCIMB 13643</strain>
    </source>
</reference>
<evidence type="ECO:0000313" key="4">
    <source>
        <dbReference type="Proteomes" id="UP000000310"/>
    </source>
</evidence>
<keyword evidence="1" id="KW-0732">Signal</keyword>
<evidence type="ECO:0000259" key="2">
    <source>
        <dbReference type="Pfam" id="PF07715"/>
    </source>
</evidence>
<dbReference type="RefSeq" id="WP_013633593.1">
    <property type="nucleotide sequence ID" value="NC_015177.1"/>
</dbReference>
<dbReference type="EMBL" id="CP002545">
    <property type="protein sequence ID" value="ADY53108.1"/>
    <property type="molecule type" value="Genomic_DNA"/>
</dbReference>
<dbReference type="STRING" id="762903.Pedsa_2564"/>
<sequence length="966" mass="108698">MKRIIGIAICLTVTSGLYGVSSAKAAFNKDKISSNHKTNAGISPNNILTQDSILKGNDSDSLVQVAFRKVKKEDLLGGVSVLNFSELMENNYATYSLENLEALTSGFHGNIWGNSSYLVLVDGFPRDANNIMPTEIDQITVMKGVGAVALYGSKAAKGVVYITTKRGGNYDQKVNVRANAGINVPKVYPQYLGSAEYMTLYNEARRNDGLANLYTESEIYNYGAGLNPFRYPNINFYSSDYLKDSYNRYDVTTEISGGNEKAQYYTNMGFWTNDALLNFGEATKSRGANRFNLRGNINMRLNNIIKLNVDASASFYTGRGVNADFWGSAATVRPNRFSPLIPISMIEEGDDPSMIYVNNSNYIINGQYLLGGTQLDQTNVFASIYAGGSNKNINRQFQFNTGVDFDLKGITQGLAFKTNLAIDYLTSFTQSFNNNYATYQANWNNYAGFDQISNLIKYGDDSKSGVENISNSYYRQNLAFSGQLAYNRTFNKVHNVSGSLLGYAFQIGESQIYQKNNNTNLGLNFGYNFNQKYYADFSSAYVYSTRLPEGKRTAFSPTLSLGWRISQENFLKDVDAIDNLKLTASAGILNTDLDITGYYLYQGYYTYNDAAWYSWKDGQLVHSFDRRRGNNFDMAFPQRREISFGLEGSFFKNLIDLSANAFFSETKGNIVQPGALFPIYFSTGWPVYSDIPYVNYDSDSRKGFDFSLNFNRKLGEVAWRLGFNGTYYRTEAKIRASDSQFEYDYQYRSGRPIDAIFGLQNEGFFMDGNDIANSPDQSAFGEIKPGDLKYKDQNGDGIIDSRDEIYLGRAGWYGAPLTLGVNLTAKWKNFTVFALATGRFGAKAIKNSSYFWVDGQDKYSIVVRDRWTEETKDTATFPRLTTGTSDNNYRNSDFWLYNTNRFDLAKVQLSYQFPTKMLGKGFIRELGAYVNGFNLLTIAEEREILEMNIGLSPQTRFYNLGLKALF</sequence>
<evidence type="ECO:0000256" key="1">
    <source>
        <dbReference type="SAM" id="SignalP"/>
    </source>
</evidence>
<dbReference type="InterPro" id="IPR037066">
    <property type="entry name" value="Plug_dom_sf"/>
</dbReference>
<dbReference type="NCBIfam" id="TIGR04056">
    <property type="entry name" value="OMP_RagA_SusC"/>
    <property type="match status" value="1"/>
</dbReference>
<gene>
    <name evidence="3" type="ordered locus">Pedsa_2564</name>
</gene>
<proteinExistence type="predicted"/>
<dbReference type="OrthoDB" id="9768177at2"/>
<dbReference type="InterPro" id="IPR023996">
    <property type="entry name" value="TonB-dep_OMP_SusC/RagA"/>
</dbReference>
<protein>
    <submittedName>
        <fullName evidence="3">TonB-dependent receptor</fullName>
    </submittedName>
</protein>
<dbReference type="SUPFAM" id="SSF56935">
    <property type="entry name" value="Porins"/>
    <property type="match status" value="1"/>
</dbReference>
<name>F0S5E4_PSESL</name>
<dbReference type="KEGG" id="psn:Pedsa_2564"/>
<dbReference type="InterPro" id="IPR012910">
    <property type="entry name" value="Plug_dom"/>
</dbReference>
<dbReference type="HOGENOM" id="CLU_004317_1_0_10"/>
<dbReference type="eggNOG" id="COG4206">
    <property type="taxonomic scope" value="Bacteria"/>
</dbReference>
<keyword evidence="3" id="KW-0675">Receptor</keyword>
<organism evidence="3 4">
    <name type="scientific">Pseudopedobacter saltans (strain ATCC 51119 / DSM 12145 / JCM 21818 / CCUG 39354 / LMG 10337 / NBRC 100064 / NCIMB 13643)</name>
    <name type="common">Pedobacter saltans</name>
    <dbReference type="NCBI Taxonomy" id="762903"/>
    <lineage>
        <taxon>Bacteria</taxon>
        <taxon>Pseudomonadati</taxon>
        <taxon>Bacteroidota</taxon>
        <taxon>Sphingobacteriia</taxon>
        <taxon>Sphingobacteriales</taxon>
        <taxon>Sphingobacteriaceae</taxon>
        <taxon>Pseudopedobacter</taxon>
    </lineage>
</organism>
<dbReference type="Proteomes" id="UP000000310">
    <property type="component" value="Chromosome"/>
</dbReference>
<evidence type="ECO:0000313" key="3">
    <source>
        <dbReference type="EMBL" id="ADY53108.1"/>
    </source>
</evidence>
<dbReference type="Gene3D" id="2.170.130.10">
    <property type="entry name" value="TonB-dependent receptor, plug domain"/>
    <property type="match status" value="1"/>
</dbReference>